<dbReference type="InterPro" id="IPR005174">
    <property type="entry name" value="KIB1-4_b-propeller"/>
</dbReference>
<dbReference type="AlphaFoldDB" id="A0A7J7N1P6"/>
<feature type="domain" description="KIB1-4 beta-propeller" evidence="1">
    <location>
        <begin position="33"/>
        <end position="127"/>
    </location>
</feature>
<sequence length="241" mass="27933">MGKRPCLTDLPQELVEVIMSKLLFSDQTYLRAVYFEEKFPSKKQEICASRKGWLLMRSDSLFFFYYPFTDETIGVPYCEINPSSEYDAIFSCPPTSLDCHVYIIEYDIGKSTVYIKGCNLKENRWTTTIFKMDSFSVLIAMLDRSEMSWVKIKGLGGRALFWARDPYFLPESETPRNLRDKVVYCTPGDDGRLLVYILKACDEADYRKSNVGDGTISLRNNYTVMAGNEYFYSMIWVECPI</sequence>
<protein>
    <recommendedName>
        <fullName evidence="1">KIB1-4 beta-propeller domain-containing protein</fullName>
    </recommendedName>
</protein>
<gene>
    <name evidence="2" type="ORF">GIB67_007573</name>
</gene>
<dbReference type="PANTHER" id="PTHR33127:SF5">
    <property type="entry name" value="TRANSMEMBRANE PROTEIN"/>
    <property type="match status" value="1"/>
</dbReference>
<evidence type="ECO:0000259" key="1">
    <source>
        <dbReference type="Pfam" id="PF03478"/>
    </source>
</evidence>
<name>A0A7J7N1P6_9MAGN</name>
<accession>A0A7J7N1P6</accession>
<keyword evidence="3" id="KW-1185">Reference proteome</keyword>
<dbReference type="Pfam" id="PF03478">
    <property type="entry name" value="Beta-prop_KIB1-4"/>
    <property type="match status" value="1"/>
</dbReference>
<dbReference type="OrthoDB" id="1863935at2759"/>
<comment type="caution">
    <text evidence="2">The sequence shown here is derived from an EMBL/GenBank/DDBJ whole genome shotgun (WGS) entry which is preliminary data.</text>
</comment>
<evidence type="ECO:0000313" key="2">
    <source>
        <dbReference type="EMBL" id="KAF6160932.1"/>
    </source>
</evidence>
<evidence type="ECO:0000313" key="3">
    <source>
        <dbReference type="Proteomes" id="UP000541444"/>
    </source>
</evidence>
<organism evidence="2 3">
    <name type="scientific">Kingdonia uniflora</name>
    <dbReference type="NCBI Taxonomy" id="39325"/>
    <lineage>
        <taxon>Eukaryota</taxon>
        <taxon>Viridiplantae</taxon>
        <taxon>Streptophyta</taxon>
        <taxon>Embryophyta</taxon>
        <taxon>Tracheophyta</taxon>
        <taxon>Spermatophyta</taxon>
        <taxon>Magnoliopsida</taxon>
        <taxon>Ranunculales</taxon>
        <taxon>Circaeasteraceae</taxon>
        <taxon>Kingdonia</taxon>
    </lineage>
</organism>
<proteinExistence type="predicted"/>
<reference evidence="2 3" key="1">
    <citation type="journal article" date="2020" name="IScience">
        <title>Genome Sequencing of the Endangered Kingdonia uniflora (Circaeasteraceae, Ranunculales) Reveals Potential Mechanisms of Evolutionary Specialization.</title>
        <authorList>
            <person name="Sun Y."/>
            <person name="Deng T."/>
            <person name="Zhang A."/>
            <person name="Moore M.J."/>
            <person name="Landis J.B."/>
            <person name="Lin N."/>
            <person name="Zhang H."/>
            <person name="Zhang X."/>
            <person name="Huang J."/>
            <person name="Zhang X."/>
            <person name="Sun H."/>
            <person name="Wang H."/>
        </authorList>
    </citation>
    <scope>NUCLEOTIDE SEQUENCE [LARGE SCALE GENOMIC DNA]</scope>
    <source>
        <strain evidence="2">TB1705</strain>
        <tissue evidence="2">Leaf</tissue>
    </source>
</reference>
<dbReference type="EMBL" id="JACGCM010001144">
    <property type="protein sequence ID" value="KAF6160932.1"/>
    <property type="molecule type" value="Genomic_DNA"/>
</dbReference>
<dbReference type="Proteomes" id="UP000541444">
    <property type="component" value="Unassembled WGS sequence"/>
</dbReference>
<dbReference type="PANTHER" id="PTHR33127">
    <property type="entry name" value="TRANSMEMBRANE PROTEIN"/>
    <property type="match status" value="1"/>
</dbReference>